<evidence type="ECO:0000256" key="5">
    <source>
        <dbReference type="SAM" id="Phobius"/>
    </source>
</evidence>
<evidence type="ECO:0000259" key="6">
    <source>
        <dbReference type="Pfam" id="PF06305"/>
    </source>
</evidence>
<dbReference type="AlphaFoldDB" id="A0A8J3E8Y9"/>
<sequence>MMRLLGYIILVIIFVLVAALAVLNAQEVTFNYLIGTFHLPLILLLLVVFVLGLVIGMVLMLLSRKRKLRDKAIKE</sequence>
<evidence type="ECO:0000256" key="2">
    <source>
        <dbReference type="ARBA" id="ARBA00022692"/>
    </source>
</evidence>
<keyword evidence="2 5" id="KW-0812">Transmembrane</keyword>
<feature type="transmembrane region" description="Helical" evidence="5">
    <location>
        <begin position="41"/>
        <end position="62"/>
    </location>
</feature>
<evidence type="ECO:0000256" key="1">
    <source>
        <dbReference type="ARBA" id="ARBA00022475"/>
    </source>
</evidence>
<evidence type="ECO:0000256" key="4">
    <source>
        <dbReference type="ARBA" id="ARBA00023136"/>
    </source>
</evidence>
<dbReference type="GO" id="GO:0005886">
    <property type="term" value="C:plasma membrane"/>
    <property type="evidence" value="ECO:0007669"/>
    <property type="project" value="InterPro"/>
</dbReference>
<gene>
    <name evidence="7" type="ORF">GCM10010995_13140</name>
</gene>
<keyword evidence="3 5" id="KW-1133">Transmembrane helix</keyword>
<comment type="caution">
    <text evidence="7">The sequence shown here is derived from an EMBL/GenBank/DDBJ whole genome shotgun (WGS) entry which is preliminary data.</text>
</comment>
<feature type="domain" description="Lipopolysaccharide assembly protein A" evidence="6">
    <location>
        <begin position="23"/>
        <end position="69"/>
    </location>
</feature>
<keyword evidence="4 5" id="KW-0472">Membrane</keyword>
<accession>A0A8J3E8Y9</accession>
<protein>
    <recommendedName>
        <fullName evidence="6">Lipopolysaccharide assembly protein A domain-containing protein</fullName>
    </recommendedName>
</protein>
<evidence type="ECO:0000313" key="7">
    <source>
        <dbReference type="EMBL" id="GGF97317.1"/>
    </source>
</evidence>
<reference evidence="7" key="1">
    <citation type="journal article" date="2014" name="Int. J. Syst. Evol. Microbiol.">
        <title>Complete genome sequence of Corynebacterium casei LMG S-19264T (=DSM 44701T), isolated from a smear-ripened cheese.</title>
        <authorList>
            <consortium name="US DOE Joint Genome Institute (JGI-PGF)"/>
            <person name="Walter F."/>
            <person name="Albersmeier A."/>
            <person name="Kalinowski J."/>
            <person name="Ruckert C."/>
        </authorList>
    </citation>
    <scope>NUCLEOTIDE SEQUENCE</scope>
    <source>
        <strain evidence="7">CGMCC 1.15758</strain>
    </source>
</reference>
<organism evidence="7 8">
    <name type="scientific">Cysteiniphilum litorale</name>
    <dbReference type="NCBI Taxonomy" id="2056700"/>
    <lineage>
        <taxon>Bacteria</taxon>
        <taxon>Pseudomonadati</taxon>
        <taxon>Pseudomonadota</taxon>
        <taxon>Gammaproteobacteria</taxon>
        <taxon>Thiotrichales</taxon>
        <taxon>Fastidiosibacteraceae</taxon>
        <taxon>Cysteiniphilum</taxon>
    </lineage>
</organism>
<dbReference type="Proteomes" id="UP000636949">
    <property type="component" value="Unassembled WGS sequence"/>
</dbReference>
<evidence type="ECO:0000256" key="3">
    <source>
        <dbReference type="ARBA" id="ARBA00022989"/>
    </source>
</evidence>
<reference evidence="7" key="2">
    <citation type="submission" date="2020-09" db="EMBL/GenBank/DDBJ databases">
        <authorList>
            <person name="Sun Q."/>
            <person name="Zhou Y."/>
        </authorList>
    </citation>
    <scope>NUCLEOTIDE SEQUENCE</scope>
    <source>
        <strain evidence="7">CGMCC 1.15758</strain>
    </source>
</reference>
<keyword evidence="1" id="KW-1003">Cell membrane</keyword>
<dbReference type="EMBL" id="BMJS01000012">
    <property type="protein sequence ID" value="GGF97317.1"/>
    <property type="molecule type" value="Genomic_DNA"/>
</dbReference>
<evidence type="ECO:0000313" key="8">
    <source>
        <dbReference type="Proteomes" id="UP000636949"/>
    </source>
</evidence>
<name>A0A8J3E8Y9_9GAMM</name>
<proteinExistence type="predicted"/>
<dbReference type="InterPro" id="IPR010445">
    <property type="entry name" value="LapA_dom"/>
</dbReference>
<keyword evidence="8" id="KW-1185">Reference proteome</keyword>
<dbReference type="Pfam" id="PF06305">
    <property type="entry name" value="LapA_dom"/>
    <property type="match status" value="1"/>
</dbReference>